<dbReference type="Pfam" id="PF12890">
    <property type="entry name" value="DHOase"/>
    <property type="match status" value="1"/>
</dbReference>
<dbReference type="InterPro" id="IPR024403">
    <property type="entry name" value="DHOase_cat"/>
</dbReference>
<dbReference type="NCBIfam" id="TIGR00857">
    <property type="entry name" value="pyrC_multi"/>
    <property type="match status" value="1"/>
</dbReference>
<dbReference type="GO" id="GO:0006145">
    <property type="term" value="P:purine nucleobase catabolic process"/>
    <property type="evidence" value="ECO:0007669"/>
    <property type="project" value="TreeGrafter"/>
</dbReference>
<sequence length="420" mass="46337">MNFIIKSALLLNPGHGFNGEKVDVQIKNGKIENIGTDLSDDKAEVINAENCILSMGYADLRSSFCDPGLEHKETLASGREAAVSGGFTHVMVIPDTNPPIQSKNDVNYILSGNKSSLVQLYPMVAVTLGLKGEELTEMLDLNNAGAKVFGDGDHPVWNTDILVKSLQYLQKVDGLLVNKPCDQWLSKFGQMHEGKVSTSLGMKGIPVLAETLMINRDIELLRYAGGKLHFSTISSKESVEIIREAKKDGLNISCDVAVHNLLYTDEENVSFDSNYKVDPPLRSEEDRKALVEGVKDGTIDCIVTDHHPHDPESKNLEYDLADFGITGLQTAISQLWQIKEEIGEERLIDAITIQPRRLMSVENTGLEIGAVADLTIFDPNFEWEFDDASNKSLSKNSPLFNTLVKGKVRTVIFGKQIYQA</sequence>
<protein>
    <submittedName>
        <fullName evidence="3">Dihydroorotase</fullName>
    </submittedName>
</protein>
<dbReference type="InterPro" id="IPR032466">
    <property type="entry name" value="Metal_Hydrolase"/>
</dbReference>
<dbReference type="InterPro" id="IPR011059">
    <property type="entry name" value="Metal-dep_hydrolase_composite"/>
</dbReference>
<comment type="caution">
    <text evidence="3">The sequence shown here is derived from an EMBL/GenBank/DDBJ whole genome shotgun (WGS) entry which is preliminary data.</text>
</comment>
<dbReference type="GO" id="GO:0005737">
    <property type="term" value="C:cytoplasm"/>
    <property type="evidence" value="ECO:0007669"/>
    <property type="project" value="TreeGrafter"/>
</dbReference>
<dbReference type="SUPFAM" id="SSF51338">
    <property type="entry name" value="Composite domain of metallo-dependent hydrolases"/>
    <property type="match status" value="1"/>
</dbReference>
<dbReference type="GO" id="GO:0004038">
    <property type="term" value="F:allantoinase activity"/>
    <property type="evidence" value="ECO:0007669"/>
    <property type="project" value="TreeGrafter"/>
</dbReference>
<reference evidence="3 4" key="1">
    <citation type="submission" date="2020-04" db="EMBL/GenBank/DDBJ databases">
        <title>Flammeovirgaceae bacterium KN852 isolated from deep sea.</title>
        <authorList>
            <person name="Zhang D.-C."/>
        </authorList>
    </citation>
    <scope>NUCLEOTIDE SEQUENCE [LARGE SCALE GENOMIC DNA]</scope>
    <source>
        <strain evidence="3 4">KN852</strain>
    </source>
</reference>
<dbReference type="Gene3D" id="2.30.40.10">
    <property type="entry name" value="Urease, subunit C, domain 1"/>
    <property type="match status" value="1"/>
</dbReference>
<evidence type="ECO:0000256" key="1">
    <source>
        <dbReference type="ARBA" id="ARBA00022975"/>
    </source>
</evidence>
<dbReference type="PANTHER" id="PTHR43668">
    <property type="entry name" value="ALLANTOINASE"/>
    <property type="match status" value="1"/>
</dbReference>
<evidence type="ECO:0000259" key="2">
    <source>
        <dbReference type="Pfam" id="PF12890"/>
    </source>
</evidence>
<dbReference type="RefSeq" id="WP_169684639.1">
    <property type="nucleotide sequence ID" value="NZ_JABBNU010000012.1"/>
</dbReference>
<dbReference type="AlphaFoldDB" id="A0A848JB63"/>
<organism evidence="3 4">
    <name type="scientific">Marinigracilibium pacificum</name>
    <dbReference type="NCBI Taxonomy" id="2729599"/>
    <lineage>
        <taxon>Bacteria</taxon>
        <taxon>Pseudomonadati</taxon>
        <taxon>Bacteroidota</taxon>
        <taxon>Cytophagia</taxon>
        <taxon>Cytophagales</taxon>
        <taxon>Flammeovirgaceae</taxon>
        <taxon>Marinigracilibium</taxon>
    </lineage>
</organism>
<dbReference type="GO" id="GO:0006221">
    <property type="term" value="P:pyrimidine nucleotide biosynthetic process"/>
    <property type="evidence" value="ECO:0007669"/>
    <property type="project" value="UniProtKB-KW"/>
</dbReference>
<name>A0A848JB63_9BACT</name>
<dbReference type="GO" id="GO:0004151">
    <property type="term" value="F:dihydroorotase activity"/>
    <property type="evidence" value="ECO:0007669"/>
    <property type="project" value="InterPro"/>
</dbReference>
<feature type="domain" description="Dihydroorotase catalytic" evidence="2">
    <location>
        <begin position="56"/>
        <end position="238"/>
    </location>
</feature>
<evidence type="ECO:0000313" key="4">
    <source>
        <dbReference type="Proteomes" id="UP000559010"/>
    </source>
</evidence>
<accession>A0A848JB63</accession>
<dbReference type="GO" id="GO:0046872">
    <property type="term" value="F:metal ion binding"/>
    <property type="evidence" value="ECO:0007669"/>
    <property type="project" value="InterPro"/>
</dbReference>
<dbReference type="InterPro" id="IPR004722">
    <property type="entry name" value="DHOase"/>
</dbReference>
<dbReference type="SUPFAM" id="SSF51556">
    <property type="entry name" value="Metallo-dependent hydrolases"/>
    <property type="match status" value="1"/>
</dbReference>
<dbReference type="PANTHER" id="PTHR43668:SF2">
    <property type="entry name" value="ALLANTOINASE"/>
    <property type="match status" value="1"/>
</dbReference>
<dbReference type="InterPro" id="IPR050138">
    <property type="entry name" value="DHOase/Allantoinase_Hydrolase"/>
</dbReference>
<evidence type="ECO:0000313" key="3">
    <source>
        <dbReference type="EMBL" id="NMM50272.1"/>
    </source>
</evidence>
<dbReference type="Proteomes" id="UP000559010">
    <property type="component" value="Unassembled WGS sequence"/>
</dbReference>
<dbReference type="CDD" id="cd01317">
    <property type="entry name" value="DHOase_IIa"/>
    <property type="match status" value="1"/>
</dbReference>
<dbReference type="EMBL" id="JABBNU010000012">
    <property type="protein sequence ID" value="NMM50272.1"/>
    <property type="molecule type" value="Genomic_DNA"/>
</dbReference>
<proteinExistence type="predicted"/>
<dbReference type="Gene3D" id="3.20.20.140">
    <property type="entry name" value="Metal-dependent hydrolases"/>
    <property type="match status" value="1"/>
</dbReference>
<gene>
    <name evidence="3" type="ORF">HH304_17825</name>
</gene>
<keyword evidence="1" id="KW-0665">Pyrimidine biosynthesis</keyword>
<keyword evidence="4" id="KW-1185">Reference proteome</keyword>